<protein>
    <submittedName>
        <fullName evidence="2">DUF5082 family protein</fullName>
    </submittedName>
</protein>
<sequence length="129" mass="14744">MANLLVNMQMSTLNSAIDTISFSLQKKREELLRLQKALAELTEIKSEFIEYEHMTREPELTAANWHGKHANQFKQIQQSIQNDYHDLSDKQLNQTIRDIEAAIEKLKAEIAMLEASLSSARQALSSLKS</sequence>
<accession>A0ABY9KVB6</accession>
<evidence type="ECO:0000313" key="2">
    <source>
        <dbReference type="EMBL" id="WLV24515.1"/>
    </source>
</evidence>
<reference evidence="2" key="1">
    <citation type="submission" date="2023-06" db="EMBL/GenBank/DDBJ databases">
        <title>A Treasure from Seagulls: Isolation and Description of Aciduricobacillus qingdaonensis gen. nov., sp. nov., a Rare Obligately Uric Acid-utilizing Member in the Family Bacillaceae.</title>
        <authorList>
            <person name="Liu W."/>
            <person name="Wang B."/>
        </authorList>
    </citation>
    <scope>NUCLEOTIDE SEQUENCE</scope>
    <source>
        <strain evidence="2">44XB</strain>
    </source>
</reference>
<evidence type="ECO:0000256" key="1">
    <source>
        <dbReference type="SAM" id="Coils"/>
    </source>
</evidence>
<dbReference type="Proteomes" id="UP001180087">
    <property type="component" value="Chromosome"/>
</dbReference>
<evidence type="ECO:0000313" key="3">
    <source>
        <dbReference type="Proteomes" id="UP001180087"/>
    </source>
</evidence>
<gene>
    <name evidence="2" type="ORF">QR721_12855</name>
</gene>
<dbReference type="RefSeq" id="WP_348027623.1">
    <property type="nucleotide sequence ID" value="NZ_CP129113.1"/>
</dbReference>
<dbReference type="InterPro" id="IPR031681">
    <property type="entry name" value="YwqH-like"/>
</dbReference>
<organism evidence="2 3">
    <name type="scientific">Aciduricibacillus chroicocephali</name>
    <dbReference type="NCBI Taxonomy" id="3054939"/>
    <lineage>
        <taxon>Bacteria</taxon>
        <taxon>Bacillati</taxon>
        <taxon>Bacillota</taxon>
        <taxon>Bacilli</taxon>
        <taxon>Bacillales</taxon>
        <taxon>Bacillaceae</taxon>
        <taxon>Aciduricibacillus</taxon>
    </lineage>
</organism>
<dbReference type="Pfam" id="PF16888">
    <property type="entry name" value="YwqH-like"/>
    <property type="match status" value="1"/>
</dbReference>
<feature type="coiled-coil region" evidence="1">
    <location>
        <begin position="89"/>
        <end position="123"/>
    </location>
</feature>
<keyword evidence="1" id="KW-0175">Coiled coil</keyword>
<keyword evidence="3" id="KW-1185">Reference proteome</keyword>
<proteinExistence type="predicted"/>
<name>A0ABY9KVB6_9BACI</name>
<dbReference type="EMBL" id="CP129113">
    <property type="protein sequence ID" value="WLV24515.1"/>
    <property type="molecule type" value="Genomic_DNA"/>
</dbReference>